<dbReference type="SUPFAM" id="SSF51045">
    <property type="entry name" value="WW domain"/>
    <property type="match status" value="2"/>
</dbReference>
<dbReference type="GO" id="GO:0004674">
    <property type="term" value="F:protein serine/threonine kinase activity"/>
    <property type="evidence" value="ECO:0007669"/>
    <property type="project" value="UniProtKB-KW"/>
</dbReference>
<dbReference type="InterPro" id="IPR001202">
    <property type="entry name" value="WW_dom"/>
</dbReference>
<feature type="compositionally biased region" description="Low complexity" evidence="7">
    <location>
        <begin position="748"/>
        <end position="768"/>
    </location>
</feature>
<dbReference type="PANTHER" id="PTHR24350">
    <property type="entry name" value="SERINE/THREONINE-PROTEIN KINASE IAL-RELATED"/>
    <property type="match status" value="1"/>
</dbReference>
<dbReference type="InterPro" id="IPR011009">
    <property type="entry name" value="Kinase-like_dom_sf"/>
</dbReference>
<dbReference type="Gene3D" id="2.20.70.10">
    <property type="match status" value="2"/>
</dbReference>
<feature type="active site" description="Proton acceptor" evidence="6">
    <location>
        <position position="129"/>
    </location>
</feature>
<feature type="compositionally biased region" description="Low complexity" evidence="7">
    <location>
        <begin position="509"/>
        <end position="556"/>
    </location>
</feature>
<feature type="region of interest" description="Disordered" evidence="7">
    <location>
        <begin position="401"/>
        <end position="632"/>
    </location>
</feature>
<gene>
    <name evidence="10" type="ORF">CXG81DRAFT_24830</name>
</gene>
<dbReference type="SUPFAM" id="SSF56112">
    <property type="entry name" value="Protein kinase-like (PK-like)"/>
    <property type="match status" value="1"/>
</dbReference>
<feature type="domain" description="WW" evidence="9">
    <location>
        <begin position="361"/>
        <end position="394"/>
    </location>
</feature>
<reference evidence="11" key="1">
    <citation type="journal article" date="2018" name="Nat. Microbiol.">
        <title>Leveraging single-cell genomics to expand the fungal tree of life.</title>
        <authorList>
            <person name="Ahrendt S.R."/>
            <person name="Quandt C.A."/>
            <person name="Ciobanu D."/>
            <person name="Clum A."/>
            <person name="Salamov A."/>
            <person name="Andreopoulos B."/>
            <person name="Cheng J.F."/>
            <person name="Woyke T."/>
            <person name="Pelin A."/>
            <person name="Henrissat B."/>
            <person name="Reynolds N.K."/>
            <person name="Benny G.L."/>
            <person name="Smith M.E."/>
            <person name="James T.Y."/>
            <person name="Grigoriev I.V."/>
        </authorList>
    </citation>
    <scope>NUCLEOTIDE SEQUENCE [LARGE SCALE GENOMIC DNA]</scope>
    <source>
        <strain evidence="11">ATCC 52028</strain>
    </source>
</reference>
<proteinExistence type="predicted"/>
<keyword evidence="11" id="KW-1185">Reference proteome</keyword>
<keyword evidence="3" id="KW-0547">Nucleotide-binding</keyword>
<dbReference type="EMBL" id="ML014141">
    <property type="protein sequence ID" value="RKP02544.1"/>
    <property type="molecule type" value="Genomic_DNA"/>
</dbReference>
<dbReference type="PROSITE" id="PS50011">
    <property type="entry name" value="PROTEIN_KINASE_DOM"/>
    <property type="match status" value="1"/>
</dbReference>
<evidence type="ECO:0000259" key="8">
    <source>
        <dbReference type="PROSITE" id="PS50011"/>
    </source>
</evidence>
<dbReference type="SMART" id="SM00220">
    <property type="entry name" value="S_TKc"/>
    <property type="match status" value="1"/>
</dbReference>
<feature type="compositionally biased region" description="Pro residues" evidence="7">
    <location>
        <begin position="597"/>
        <end position="612"/>
    </location>
</feature>
<dbReference type="OrthoDB" id="10252171at2759"/>
<evidence type="ECO:0000256" key="3">
    <source>
        <dbReference type="ARBA" id="ARBA00022741"/>
    </source>
</evidence>
<keyword evidence="2" id="KW-0808">Transferase</keyword>
<dbReference type="InterPro" id="IPR036020">
    <property type="entry name" value="WW_dom_sf"/>
</dbReference>
<dbReference type="CDD" id="cd00201">
    <property type="entry name" value="WW"/>
    <property type="match status" value="2"/>
</dbReference>
<feature type="compositionally biased region" description="Low complexity" evidence="7">
    <location>
        <begin position="571"/>
        <end position="582"/>
    </location>
</feature>
<accession>A0A4P9XAX9</accession>
<evidence type="ECO:0000256" key="4">
    <source>
        <dbReference type="ARBA" id="ARBA00022777"/>
    </source>
</evidence>
<keyword evidence="4" id="KW-0418">Kinase</keyword>
<feature type="domain" description="Protein kinase" evidence="8">
    <location>
        <begin position="1"/>
        <end position="344"/>
    </location>
</feature>
<feature type="compositionally biased region" description="Basic and acidic residues" evidence="7">
    <location>
        <begin position="416"/>
        <end position="426"/>
    </location>
</feature>
<evidence type="ECO:0000256" key="7">
    <source>
        <dbReference type="SAM" id="MobiDB-lite"/>
    </source>
</evidence>
<dbReference type="InterPro" id="IPR030616">
    <property type="entry name" value="Aur-like"/>
</dbReference>
<keyword evidence="1" id="KW-0723">Serine/threonine-protein kinase</keyword>
<feature type="compositionally biased region" description="Low complexity" evidence="7">
    <location>
        <begin position="720"/>
        <end position="733"/>
    </location>
</feature>
<feature type="domain" description="WW" evidence="9">
    <location>
        <begin position="622"/>
        <end position="655"/>
    </location>
</feature>
<evidence type="ECO:0008006" key="12">
    <source>
        <dbReference type="Google" id="ProtNLM"/>
    </source>
</evidence>
<feature type="compositionally biased region" description="Low complexity" evidence="7">
    <location>
        <begin position="427"/>
        <end position="437"/>
    </location>
</feature>
<dbReference type="InterPro" id="IPR000719">
    <property type="entry name" value="Prot_kinase_dom"/>
</dbReference>
<feature type="compositionally biased region" description="Low complexity" evidence="7">
    <location>
        <begin position="466"/>
        <end position="487"/>
    </location>
</feature>
<feature type="compositionally biased region" description="Basic and acidic residues" evidence="7">
    <location>
        <begin position="438"/>
        <end position="457"/>
    </location>
</feature>
<evidence type="ECO:0000259" key="9">
    <source>
        <dbReference type="PROSITE" id="PS50020"/>
    </source>
</evidence>
<evidence type="ECO:0000313" key="10">
    <source>
        <dbReference type="EMBL" id="RKP02544.1"/>
    </source>
</evidence>
<dbReference type="GO" id="GO:0005524">
    <property type="term" value="F:ATP binding"/>
    <property type="evidence" value="ECO:0007669"/>
    <property type="project" value="UniProtKB-KW"/>
</dbReference>
<evidence type="ECO:0000256" key="2">
    <source>
        <dbReference type="ARBA" id="ARBA00022679"/>
    </source>
</evidence>
<feature type="region of interest" description="Disordered" evidence="7">
    <location>
        <begin position="229"/>
        <end position="270"/>
    </location>
</feature>
<protein>
    <recommendedName>
        <fullName evidence="12">Kinase-like protein</fullName>
    </recommendedName>
</protein>
<dbReference type="Proteomes" id="UP000274922">
    <property type="component" value="Unassembled WGS sequence"/>
</dbReference>
<feature type="region of interest" description="Disordered" evidence="7">
    <location>
        <begin position="649"/>
        <end position="813"/>
    </location>
</feature>
<dbReference type="PROSITE" id="PS50020">
    <property type="entry name" value="WW_DOMAIN_2"/>
    <property type="match status" value="2"/>
</dbReference>
<feature type="compositionally biased region" description="Low complexity" evidence="7">
    <location>
        <begin position="247"/>
        <end position="262"/>
    </location>
</feature>
<dbReference type="SMART" id="SM00456">
    <property type="entry name" value="WW"/>
    <property type="match status" value="2"/>
</dbReference>
<dbReference type="Pfam" id="PF00069">
    <property type="entry name" value="Pkinase"/>
    <property type="match status" value="1"/>
</dbReference>
<organism evidence="10 11">
    <name type="scientific">Caulochytrium protostelioides</name>
    <dbReference type="NCBI Taxonomy" id="1555241"/>
    <lineage>
        <taxon>Eukaryota</taxon>
        <taxon>Fungi</taxon>
        <taxon>Fungi incertae sedis</taxon>
        <taxon>Chytridiomycota</taxon>
        <taxon>Chytridiomycota incertae sedis</taxon>
        <taxon>Chytridiomycetes</taxon>
        <taxon>Caulochytriales</taxon>
        <taxon>Caulochytriaceae</taxon>
        <taxon>Caulochytrium</taxon>
    </lineage>
</organism>
<keyword evidence="5" id="KW-0067">ATP-binding</keyword>
<evidence type="ECO:0000256" key="5">
    <source>
        <dbReference type="ARBA" id="ARBA00022840"/>
    </source>
</evidence>
<evidence type="ECO:0000256" key="6">
    <source>
        <dbReference type="PIRSR" id="PIRSR630616-1"/>
    </source>
</evidence>
<feature type="compositionally biased region" description="Low complexity" evidence="7">
    <location>
        <begin position="663"/>
        <end position="676"/>
    </location>
</feature>
<sequence>MPDRFWPERRVFGHDDVWYGQDTVNETSVMLKFYDREAWSDSAANKRTQLEVGTLKEFAGRFPALFSHVLEFVANDQDQYVLVLQRGQTTLLDHLVKQRVFSETVARVAAFQILTIIRAIHNDSKVHRDIQPGNFIVLNTNDLRTIKLFDVSVIEGELGFNHCHGLAGTKRYSAPEMGRKPYGKAVDLWSLGVIAYTLLMGRHPFEDEAATPTSSTSLSAPKPLDRLRKVAASVAHHASGTGGGSGTTTTPTASANHGSSSTGSGGTSGMARAFTSMRQVTQQVQKHIRAADGDSTTALKALSFDHPLSGVPVTAGAQDWIRSLLQVDPKLRPTAQQAMEHPYMVDLTRQGALTYPLAVDIPGFPDWKELTALDGRIYYYDHASNMASWSHPRHEVALHPDDLAKAKTVSRSSKPRSGDRGREHSGVRSSGHASRGSSAERRQTRAGLSREERDARAARRSPPSPRATDANEAPSAAAAASSSAAAPRRARVRFGGPDQPDAVVVIGHASGTGSPATSTASSSPRTTPDASPNATPAATNGAAGSRLAAAVRAAQRAARDSPPSEARSILPAASDAAGASTPAPAPAPAPPRRKRVPPPVPPHDAPPASAPPERPRQVSSVIPGLPDWRQCQNADGSVHYYNVRTGVSTWESPLDARPASRTATAADPSPSRAAPSLHSTKPLPPPVPSRRDAPPAPAPAPLRVATTDLLTSPSDPRRVASAGTAAAAAGAGAHPSWPDRIDSATATPASSGSVPPSAASSSGRAAAPAAPPPPPASSRSRGGPATLAAAGRRPTHFTSLTADHPPDQAVLQH</sequence>
<dbReference type="AlphaFoldDB" id="A0A4P9XAX9"/>
<dbReference type="STRING" id="1555241.A0A4P9XAX9"/>
<evidence type="ECO:0000256" key="1">
    <source>
        <dbReference type="ARBA" id="ARBA00022527"/>
    </source>
</evidence>
<name>A0A4P9XAX9_9FUNG</name>
<evidence type="ECO:0000313" key="11">
    <source>
        <dbReference type="Proteomes" id="UP000274922"/>
    </source>
</evidence>
<feature type="compositionally biased region" description="Pro residues" evidence="7">
    <location>
        <begin position="682"/>
        <end position="700"/>
    </location>
</feature>
<dbReference type="Gene3D" id="1.10.510.10">
    <property type="entry name" value="Transferase(Phosphotransferase) domain 1"/>
    <property type="match status" value="1"/>
</dbReference>